<dbReference type="InterPro" id="IPR036890">
    <property type="entry name" value="HATPase_C_sf"/>
</dbReference>
<dbReference type="PANTHER" id="PTHR43547">
    <property type="entry name" value="TWO-COMPONENT HISTIDINE KINASE"/>
    <property type="match status" value="1"/>
</dbReference>
<dbReference type="GO" id="GO:0000155">
    <property type="term" value="F:phosphorelay sensor kinase activity"/>
    <property type="evidence" value="ECO:0007669"/>
    <property type="project" value="InterPro"/>
</dbReference>
<comment type="caution">
    <text evidence="7">The sequence shown here is derived from an EMBL/GenBank/DDBJ whole genome shotgun (WGS) entry which is preliminary data.</text>
</comment>
<dbReference type="PANTHER" id="PTHR43547:SF10">
    <property type="entry name" value="SENSOR HISTIDINE KINASE DCUS"/>
    <property type="match status" value="1"/>
</dbReference>
<evidence type="ECO:0000256" key="2">
    <source>
        <dbReference type="ARBA" id="ARBA00012438"/>
    </source>
</evidence>
<dbReference type="PROSITE" id="PS50109">
    <property type="entry name" value="HIS_KIN"/>
    <property type="match status" value="1"/>
</dbReference>
<dbReference type="SMART" id="SM00387">
    <property type="entry name" value="HATPase_c"/>
    <property type="match status" value="1"/>
</dbReference>
<keyword evidence="3" id="KW-0597">Phosphoprotein</keyword>
<dbReference type="Gene3D" id="3.30.565.10">
    <property type="entry name" value="Histidine kinase-like ATPase, C-terminal domain"/>
    <property type="match status" value="1"/>
</dbReference>
<dbReference type="InterPro" id="IPR003594">
    <property type="entry name" value="HATPase_dom"/>
</dbReference>
<dbReference type="InterPro" id="IPR016120">
    <property type="entry name" value="Sig_transdc_His_kin_SpoOB"/>
</dbReference>
<proteinExistence type="predicted"/>
<evidence type="ECO:0000313" key="7">
    <source>
        <dbReference type="EMBL" id="TFU24907.1"/>
    </source>
</evidence>
<evidence type="ECO:0000256" key="4">
    <source>
        <dbReference type="ARBA" id="ARBA00022679"/>
    </source>
</evidence>
<dbReference type="SUPFAM" id="SSF55874">
    <property type="entry name" value="ATPase domain of HSP90 chaperone/DNA topoisomerase II/histidine kinase"/>
    <property type="match status" value="1"/>
</dbReference>
<dbReference type="Proteomes" id="UP000297668">
    <property type="component" value="Unassembled WGS sequence"/>
</dbReference>
<dbReference type="Gene3D" id="1.10.287.130">
    <property type="match status" value="1"/>
</dbReference>
<gene>
    <name evidence="7" type="ORF">E0687_13220</name>
</gene>
<evidence type="ECO:0000259" key="6">
    <source>
        <dbReference type="PROSITE" id="PS50109"/>
    </source>
</evidence>
<dbReference type="AlphaFoldDB" id="A0A4Y9F742"/>
<dbReference type="EMBL" id="SJZF01000048">
    <property type="protein sequence ID" value="TFU24907.1"/>
    <property type="molecule type" value="Genomic_DNA"/>
</dbReference>
<protein>
    <recommendedName>
        <fullName evidence="2">histidine kinase</fullName>
        <ecNumber evidence="2">2.7.13.3</ecNumber>
    </recommendedName>
</protein>
<keyword evidence="5" id="KW-0418">Kinase</keyword>
<evidence type="ECO:0000256" key="3">
    <source>
        <dbReference type="ARBA" id="ARBA00022553"/>
    </source>
</evidence>
<dbReference type="EC" id="2.7.13.3" evidence="2"/>
<evidence type="ECO:0000256" key="1">
    <source>
        <dbReference type="ARBA" id="ARBA00000085"/>
    </source>
</evidence>
<accession>A0A4Y9F742</accession>
<dbReference type="InterPro" id="IPR005467">
    <property type="entry name" value="His_kinase_dom"/>
</dbReference>
<dbReference type="InterPro" id="IPR039506">
    <property type="entry name" value="SPOB_a"/>
</dbReference>
<organism evidence="7 8">
    <name type="scientific">Thermus tengchongensis</name>
    <dbReference type="NCBI Taxonomy" id="1214928"/>
    <lineage>
        <taxon>Bacteria</taxon>
        <taxon>Thermotogati</taxon>
        <taxon>Deinococcota</taxon>
        <taxon>Deinococci</taxon>
        <taxon>Thermales</taxon>
        <taxon>Thermaceae</taxon>
        <taxon>Thermus</taxon>
    </lineage>
</organism>
<dbReference type="Pfam" id="PF02518">
    <property type="entry name" value="HATPase_c"/>
    <property type="match status" value="1"/>
</dbReference>
<evidence type="ECO:0000256" key="5">
    <source>
        <dbReference type="ARBA" id="ARBA00022777"/>
    </source>
</evidence>
<feature type="domain" description="Histidine kinase" evidence="6">
    <location>
        <begin position="51"/>
        <end position="237"/>
    </location>
</feature>
<reference evidence="7 8" key="1">
    <citation type="submission" date="2019-03" db="EMBL/GenBank/DDBJ databases">
        <title>Thermus tengchongensis species for the arsenic transformation mechanism.</title>
        <authorList>
            <person name="Yuan G.C."/>
        </authorList>
    </citation>
    <scope>NUCLEOTIDE SEQUENCE [LARGE SCALE GENOMIC DNA]</scope>
    <source>
        <strain evidence="7 8">15W</strain>
    </source>
</reference>
<evidence type="ECO:0000313" key="8">
    <source>
        <dbReference type="Proteomes" id="UP000297668"/>
    </source>
</evidence>
<dbReference type="SUPFAM" id="SSF55890">
    <property type="entry name" value="Sporulation response regulatory protein Spo0B"/>
    <property type="match status" value="1"/>
</dbReference>
<sequence>MDLSLPNRKPARVRILEAGRYQVVVVQDLGQLLRLAESLTQSRRHLDLLRAQAHEFRNLLHVIGGLLELGKSEEALRLVRGEVAVENHLENLLSRLELPMVAALVLGKLRRAHELGVRLEVEGSLPASYAPLSEVLTLVLGQLLENALEAVQGLPEAHVLLAFREMNGLWVEVRDNGPGVPQFLENSLFSLGVSAKGSHRGYGLALARSQVEAYGGRLGYYKEGGFTVFYAHIPRAS</sequence>
<keyword evidence="4" id="KW-0808">Transferase</keyword>
<dbReference type="Pfam" id="PF14689">
    <property type="entry name" value="SPOB_a"/>
    <property type="match status" value="1"/>
</dbReference>
<name>A0A4Y9F742_9DEIN</name>
<dbReference type="PRINTS" id="PR00344">
    <property type="entry name" value="BCTRLSENSOR"/>
</dbReference>
<comment type="catalytic activity">
    <reaction evidence="1">
        <text>ATP + protein L-histidine = ADP + protein N-phospho-L-histidine.</text>
        <dbReference type="EC" id="2.7.13.3"/>
    </reaction>
</comment>
<dbReference type="InterPro" id="IPR004358">
    <property type="entry name" value="Sig_transdc_His_kin-like_C"/>
</dbReference>